<evidence type="ECO:0000256" key="2">
    <source>
        <dbReference type="ARBA" id="ARBA00022679"/>
    </source>
</evidence>
<reference evidence="7 8" key="1">
    <citation type="journal article" date="2024" name="Science">
        <title>Giant polyketide synthase enzymes in the biosynthesis of giant marine polyether toxins.</title>
        <authorList>
            <person name="Fallon T.R."/>
            <person name="Shende V.V."/>
            <person name="Wierzbicki I.H."/>
            <person name="Pendleton A.L."/>
            <person name="Watervoot N.F."/>
            <person name="Auber R.P."/>
            <person name="Gonzalez D.J."/>
            <person name="Wisecaver J.H."/>
            <person name="Moore B.S."/>
        </authorList>
    </citation>
    <scope>NUCLEOTIDE SEQUENCE [LARGE SCALE GENOMIC DNA]</scope>
    <source>
        <strain evidence="7 8">12B1</strain>
    </source>
</reference>
<dbReference type="AlphaFoldDB" id="A0AB34KAV7"/>
<evidence type="ECO:0000256" key="1">
    <source>
        <dbReference type="ARBA" id="ARBA00007220"/>
    </source>
</evidence>
<evidence type="ECO:0008006" key="9">
    <source>
        <dbReference type="Google" id="ProtNLM"/>
    </source>
</evidence>
<dbReference type="HAMAP" id="MF_00235">
    <property type="entry name" value="Adenylate_kinase_Adk"/>
    <property type="match status" value="1"/>
</dbReference>
<name>A0AB34KAV7_PRYPA</name>
<dbReference type="GO" id="GO:0004017">
    <property type="term" value="F:AMP kinase activity"/>
    <property type="evidence" value="ECO:0007669"/>
    <property type="project" value="InterPro"/>
</dbReference>
<dbReference type="Gene3D" id="3.40.50.300">
    <property type="entry name" value="P-loop containing nucleotide triphosphate hydrolases"/>
    <property type="match status" value="1"/>
</dbReference>
<dbReference type="EMBL" id="JBGBPQ010000001">
    <property type="protein sequence ID" value="KAL1530342.1"/>
    <property type="molecule type" value="Genomic_DNA"/>
</dbReference>
<dbReference type="InterPro" id="IPR003409">
    <property type="entry name" value="MORN"/>
</dbReference>
<dbReference type="PANTHER" id="PTHR23359">
    <property type="entry name" value="NUCLEOTIDE KINASE"/>
    <property type="match status" value="1"/>
</dbReference>
<organism evidence="7 8">
    <name type="scientific">Prymnesium parvum</name>
    <name type="common">Toxic golden alga</name>
    <dbReference type="NCBI Taxonomy" id="97485"/>
    <lineage>
        <taxon>Eukaryota</taxon>
        <taxon>Haptista</taxon>
        <taxon>Haptophyta</taxon>
        <taxon>Prymnesiophyceae</taxon>
        <taxon>Prymnesiales</taxon>
        <taxon>Prymnesiaceae</taxon>
        <taxon>Prymnesium</taxon>
    </lineage>
</organism>
<gene>
    <name evidence="7" type="ORF">AB1Y20_001251</name>
</gene>
<comment type="similarity">
    <text evidence="1 6">Belongs to the adenylate kinase family.</text>
</comment>
<accession>A0AB34KAV7</accession>
<keyword evidence="2 6" id="KW-0808">Transferase</keyword>
<dbReference type="SUPFAM" id="SSF52540">
    <property type="entry name" value="P-loop containing nucleoside triphosphate hydrolases"/>
    <property type="match status" value="1"/>
</dbReference>
<comment type="caution">
    <text evidence="7">The sequence shown here is derived from an EMBL/GenBank/DDBJ whole genome shotgun (WGS) entry which is preliminary data.</text>
</comment>
<evidence type="ECO:0000313" key="8">
    <source>
        <dbReference type="Proteomes" id="UP001515480"/>
    </source>
</evidence>
<dbReference type="Gene3D" id="2.20.110.10">
    <property type="entry name" value="Histone H3 K4-specific methyltransferase SET7/9 N-terminal domain"/>
    <property type="match status" value="2"/>
</dbReference>
<sequence>MEPEKAQTILAAAQRGKAARDAGACKLSKIWQALAMSDSKSLAEHCSSASAYDLCVTDPEGTTPLVAAIVEKKYDCARVLLGYEEALALPEAELKAWRLIQKSKAEAELEDTEEPVDVTDPEWQKEQSDAIFGPDADQYLFKSIVTIGIYRGTRAERDAGVEPTFDTEVTHRFGFGTALAPHGDIYVGSYGEGGLRSGEGASRLRSGCIYVGSWVDGKKHGEGMMSFPDGGVYKGAWAYGKRHGRGTFLYANGDAYTGEWHAGAKHGLGRYRQKELCCTYEGTWQHGVLMASKVISSDGSAFYGSFDKTGRPAGPGAYMLPNGSFVKGTYHAPPVEEEDADEPLPVLPSTWSTASMGVADTTQDALLKRGFCTVKPIVNAVIAGAPASGKGTQCEKIAHEFNLVHISTGDMLRQAAEDESDELGQQAKEHMEAGELVPDQLIIDMVAKRLNEPDCKEHGWLLDGFPRTEAQAKEMQKLFLVPSKAILLEVPDDVLVERVTGRRLDPETGKIYHMKFSPPDGEDAEEITARLTQRADDTEEALRTRLKSFAANKAALSAAFSDIIKVIDGNRAPDKVWEDVKKFLSA</sequence>
<evidence type="ECO:0000256" key="6">
    <source>
        <dbReference type="RuleBase" id="RU003330"/>
    </source>
</evidence>
<dbReference type="Pfam" id="PF00406">
    <property type="entry name" value="ADK"/>
    <property type="match status" value="1"/>
</dbReference>
<dbReference type="SMART" id="SM00698">
    <property type="entry name" value="MORN"/>
    <property type="match status" value="4"/>
</dbReference>
<dbReference type="Pfam" id="PF02493">
    <property type="entry name" value="MORN"/>
    <property type="match status" value="3"/>
</dbReference>
<dbReference type="CDD" id="cd01428">
    <property type="entry name" value="ADK"/>
    <property type="match status" value="1"/>
</dbReference>
<evidence type="ECO:0000256" key="5">
    <source>
        <dbReference type="ARBA" id="ARBA00022777"/>
    </source>
</evidence>
<dbReference type="InterPro" id="IPR006259">
    <property type="entry name" value="Adenyl_kin_sub"/>
</dbReference>
<dbReference type="GO" id="GO:0005524">
    <property type="term" value="F:ATP binding"/>
    <property type="evidence" value="ECO:0007669"/>
    <property type="project" value="InterPro"/>
</dbReference>
<dbReference type="PRINTS" id="PR00094">
    <property type="entry name" value="ADENYLTKNASE"/>
</dbReference>
<dbReference type="SUPFAM" id="SSF57774">
    <property type="entry name" value="Microbial and mitochondrial ADK, insert 'zinc finger' domain"/>
    <property type="match status" value="1"/>
</dbReference>
<evidence type="ECO:0000256" key="3">
    <source>
        <dbReference type="ARBA" id="ARBA00022737"/>
    </source>
</evidence>
<keyword evidence="5 6" id="KW-0418">Kinase</keyword>
<dbReference type="PROSITE" id="PS00113">
    <property type="entry name" value="ADENYLATE_KINASE"/>
    <property type="match status" value="1"/>
</dbReference>
<keyword evidence="4" id="KW-0547">Nucleotide-binding</keyword>
<dbReference type="Proteomes" id="UP001515480">
    <property type="component" value="Unassembled WGS sequence"/>
</dbReference>
<keyword evidence="3" id="KW-0677">Repeat</keyword>
<dbReference type="InterPro" id="IPR036193">
    <property type="entry name" value="ADK_active_lid_dom_sf"/>
</dbReference>
<protein>
    <recommendedName>
        <fullName evidence="9">Adenylate kinase</fullName>
    </recommendedName>
</protein>
<dbReference type="NCBIfam" id="TIGR01351">
    <property type="entry name" value="adk"/>
    <property type="match status" value="1"/>
</dbReference>
<evidence type="ECO:0000313" key="7">
    <source>
        <dbReference type="EMBL" id="KAL1530342.1"/>
    </source>
</evidence>
<keyword evidence="8" id="KW-1185">Reference proteome</keyword>
<dbReference type="InterPro" id="IPR033690">
    <property type="entry name" value="Adenylat_kinase_CS"/>
</dbReference>
<dbReference type="InterPro" id="IPR000850">
    <property type="entry name" value="Adenylat/UMP-CMP_kin"/>
</dbReference>
<dbReference type="InterPro" id="IPR027417">
    <property type="entry name" value="P-loop_NTPase"/>
</dbReference>
<dbReference type="SUPFAM" id="SSF82185">
    <property type="entry name" value="Histone H3 K4-specific methyltransferase SET7/9 N-terminal domain"/>
    <property type="match status" value="1"/>
</dbReference>
<proteinExistence type="inferred from homology"/>
<evidence type="ECO:0000256" key="4">
    <source>
        <dbReference type="ARBA" id="ARBA00022741"/>
    </source>
</evidence>